<dbReference type="PANTHER" id="PTHR32440:SF0">
    <property type="entry name" value="PHOSPHATASE DCR2-RELATED"/>
    <property type="match status" value="1"/>
</dbReference>
<evidence type="ECO:0000259" key="1">
    <source>
        <dbReference type="Pfam" id="PF00149"/>
    </source>
</evidence>
<proteinExistence type="predicted"/>
<accession>A0ABY8VJ42</accession>
<protein>
    <submittedName>
        <fullName evidence="2">Metallophosphoesterase family protein</fullName>
    </submittedName>
</protein>
<dbReference type="RefSeq" id="WP_284825657.1">
    <property type="nucleotide sequence ID" value="NZ_CP126969.1"/>
</dbReference>
<evidence type="ECO:0000313" key="2">
    <source>
        <dbReference type="EMBL" id="WIM68238.1"/>
    </source>
</evidence>
<dbReference type="EMBL" id="CP126969">
    <property type="protein sequence ID" value="WIM68238.1"/>
    <property type="molecule type" value="Genomic_DNA"/>
</dbReference>
<name>A0ABY8VJ42_9CORY</name>
<dbReference type="Proteomes" id="UP001225598">
    <property type="component" value="Chromosome"/>
</dbReference>
<dbReference type="PANTHER" id="PTHR32440">
    <property type="entry name" value="PHOSPHATASE DCR2-RELATED-RELATED"/>
    <property type="match status" value="1"/>
</dbReference>
<sequence length="340" mass="38272">MSLSFSPDGHFRIVQFNDTQDTHLTDRRTIEFMEKVLDQEQPNFALINGDVISGGQGTNLEVYQSINNVVMPMESRGIPWAITFGNHEEDSTEQAGTTVFKPEMVSFVRQYEHNVNPEVVDKLPGCSNGQVLIDDAFAIWLLDSGRYISPRINAQSMQFMPIYDYIRPQQVQWFLEQATKVPGLLFFHIPTYEHADMWNGGPGKNSEFDHYEAVNHYGIVGEKNEAVDYGAFNSGIFAAALERGDIVGIYCGHDHINSYKGTYYGIELGFSPGTGFGPYGFQGEDKHRLRGARVFDLDANSSRVYQGTRLVLAKDLGLDMTPEKQPIAEPVEFPDYVRLS</sequence>
<organism evidence="2 3">
    <name type="scientific">Corynebacterium breve</name>
    <dbReference type="NCBI Taxonomy" id="3049799"/>
    <lineage>
        <taxon>Bacteria</taxon>
        <taxon>Bacillati</taxon>
        <taxon>Actinomycetota</taxon>
        <taxon>Actinomycetes</taxon>
        <taxon>Mycobacteriales</taxon>
        <taxon>Corynebacteriaceae</taxon>
        <taxon>Corynebacterium</taxon>
    </lineage>
</organism>
<dbReference type="InterPro" id="IPR004843">
    <property type="entry name" value="Calcineurin-like_PHP"/>
</dbReference>
<keyword evidence="3" id="KW-1185">Reference proteome</keyword>
<reference evidence="2 3" key="1">
    <citation type="submission" date="2023-05" db="EMBL/GenBank/DDBJ databases">
        <title>Corynebacterium suedekumii sp. nov. and Corynebacterium breve sp. nov. isolated from raw cow's milk.</title>
        <authorList>
            <person name="Baer M.K."/>
            <person name="Mehl L."/>
            <person name="Hellmuth R."/>
            <person name="Marke G."/>
            <person name="Lipski A."/>
        </authorList>
    </citation>
    <scope>NUCLEOTIDE SEQUENCE [LARGE SCALE GENOMIC DNA]</scope>
    <source>
        <strain evidence="2 3">R4</strain>
    </source>
</reference>
<evidence type="ECO:0000313" key="3">
    <source>
        <dbReference type="Proteomes" id="UP001225598"/>
    </source>
</evidence>
<dbReference type="CDD" id="cd07383">
    <property type="entry name" value="MPP_Dcr2"/>
    <property type="match status" value="1"/>
</dbReference>
<feature type="domain" description="Calcineurin-like phosphoesterase" evidence="1">
    <location>
        <begin position="12"/>
        <end position="256"/>
    </location>
</feature>
<gene>
    <name evidence="2" type="ORF">QP027_02215</name>
</gene>
<dbReference type="InterPro" id="IPR029052">
    <property type="entry name" value="Metallo-depent_PP-like"/>
</dbReference>
<dbReference type="SUPFAM" id="SSF56300">
    <property type="entry name" value="Metallo-dependent phosphatases"/>
    <property type="match status" value="1"/>
</dbReference>
<dbReference type="Pfam" id="PF00149">
    <property type="entry name" value="Metallophos"/>
    <property type="match status" value="1"/>
</dbReference>
<dbReference type="Gene3D" id="3.60.21.10">
    <property type="match status" value="1"/>
</dbReference>